<keyword evidence="2" id="KW-1185">Reference proteome</keyword>
<sequence length="409" mass="47443">RGICVATIPPIRPIDEQSACIEFLVYVGNSSEVKTHQNKQLRKIKFTSKMTQLKQIDCFSMNIKFWKVLAIWPSSNMHRFYKYYYKVFVAFFVFLCNFLFTINFYYLPRHLDLFVEEMIFYFTELAVTSKVLTFILMHDKIVMILNTLESKMFQPETEEGLKIIDDAKKFIVRYWKIVAVISVTSNLTHILSPFITHLFLPVKLNLPVCSYSFLSENTTQAFIYPLYWYQALSMHFHMLCNVNIDTFILGVLILAISQLDILDGKLRRVTEKELNTGERKVVGEVPTVVAVAYDEAMMKLKQSIVHFDELGKYIYLASTVAIFYIPGHLYVYHDHSNIGSMLSQLLSSAVYNCNWTAKSRYFKSSLRLFAERANKPLSITAGKMFPLSLTTFTSTLGKEKSEIKRKKAK</sequence>
<evidence type="ECO:0000313" key="2">
    <source>
        <dbReference type="Proteomes" id="UP001064048"/>
    </source>
</evidence>
<gene>
    <name evidence="1" type="ORF">MSG28_010864</name>
</gene>
<organism evidence="1 2">
    <name type="scientific">Choristoneura fumiferana</name>
    <name type="common">Spruce budworm moth</name>
    <name type="synonym">Archips fumiferana</name>
    <dbReference type="NCBI Taxonomy" id="7141"/>
    <lineage>
        <taxon>Eukaryota</taxon>
        <taxon>Metazoa</taxon>
        <taxon>Ecdysozoa</taxon>
        <taxon>Arthropoda</taxon>
        <taxon>Hexapoda</taxon>
        <taxon>Insecta</taxon>
        <taxon>Pterygota</taxon>
        <taxon>Neoptera</taxon>
        <taxon>Endopterygota</taxon>
        <taxon>Lepidoptera</taxon>
        <taxon>Glossata</taxon>
        <taxon>Ditrysia</taxon>
        <taxon>Tortricoidea</taxon>
        <taxon>Tortricidae</taxon>
        <taxon>Tortricinae</taxon>
        <taxon>Choristoneura</taxon>
    </lineage>
</organism>
<protein>
    <submittedName>
        <fullName evidence="1">Uncharacterized protein</fullName>
    </submittedName>
</protein>
<dbReference type="Proteomes" id="UP001064048">
    <property type="component" value="Chromosome 18"/>
</dbReference>
<accession>A0ACC0KPP4</accession>
<comment type="caution">
    <text evidence="1">The sequence shown here is derived from an EMBL/GenBank/DDBJ whole genome shotgun (WGS) entry which is preliminary data.</text>
</comment>
<feature type="non-terminal residue" evidence="1">
    <location>
        <position position="1"/>
    </location>
</feature>
<dbReference type="EMBL" id="CM046118">
    <property type="protein sequence ID" value="KAI8438280.1"/>
    <property type="molecule type" value="Genomic_DNA"/>
</dbReference>
<proteinExistence type="predicted"/>
<evidence type="ECO:0000313" key="1">
    <source>
        <dbReference type="EMBL" id="KAI8438280.1"/>
    </source>
</evidence>
<name>A0ACC0KPP4_CHOFU</name>
<reference evidence="1 2" key="1">
    <citation type="journal article" date="2022" name="Genome Biol. Evol.">
        <title>The Spruce Budworm Genome: Reconstructing the Evolutionary History of Antifreeze Proteins.</title>
        <authorList>
            <person name="Beliveau C."/>
            <person name="Gagne P."/>
            <person name="Picq S."/>
            <person name="Vernygora O."/>
            <person name="Keeling C.I."/>
            <person name="Pinkney K."/>
            <person name="Doucet D."/>
            <person name="Wen F."/>
            <person name="Johnston J.S."/>
            <person name="Maaroufi H."/>
            <person name="Boyle B."/>
            <person name="Laroche J."/>
            <person name="Dewar K."/>
            <person name="Juretic N."/>
            <person name="Blackburn G."/>
            <person name="Nisole A."/>
            <person name="Brunet B."/>
            <person name="Brandao M."/>
            <person name="Lumley L."/>
            <person name="Duan J."/>
            <person name="Quan G."/>
            <person name="Lucarotti C.J."/>
            <person name="Roe A.D."/>
            <person name="Sperling F.A.H."/>
            <person name="Levesque R.C."/>
            <person name="Cusson M."/>
        </authorList>
    </citation>
    <scope>NUCLEOTIDE SEQUENCE [LARGE SCALE GENOMIC DNA]</scope>
    <source>
        <strain evidence="1">Glfc:IPQL:Cfum</strain>
    </source>
</reference>